<evidence type="ECO:0000313" key="6">
    <source>
        <dbReference type="Proteomes" id="UP000567179"/>
    </source>
</evidence>
<feature type="compositionally biased region" description="Basic and acidic residues" evidence="2">
    <location>
        <begin position="1504"/>
        <end position="1533"/>
    </location>
</feature>
<feature type="compositionally biased region" description="Basic and acidic residues" evidence="2">
    <location>
        <begin position="1445"/>
        <end position="1457"/>
    </location>
</feature>
<dbReference type="PROSITE" id="PS50802">
    <property type="entry name" value="OTU"/>
    <property type="match status" value="1"/>
</dbReference>
<proteinExistence type="predicted"/>
<dbReference type="SUPFAM" id="SSF52540">
    <property type="entry name" value="P-loop containing nucleoside triphosphate hydrolases"/>
    <property type="match status" value="2"/>
</dbReference>
<evidence type="ECO:0008006" key="7">
    <source>
        <dbReference type="Google" id="ProtNLM"/>
    </source>
</evidence>
<evidence type="ECO:0000259" key="3">
    <source>
        <dbReference type="PROSITE" id="PS50802"/>
    </source>
</evidence>
<evidence type="ECO:0000313" key="5">
    <source>
        <dbReference type="EMBL" id="KAF5329656.1"/>
    </source>
</evidence>
<feature type="compositionally biased region" description="Low complexity" evidence="2">
    <location>
        <begin position="1401"/>
        <end position="1410"/>
    </location>
</feature>
<comment type="caution">
    <text evidence="5">The sequence shown here is derived from an EMBL/GenBank/DDBJ whole genome shotgun (WGS) entry which is preliminary data.</text>
</comment>
<feature type="region of interest" description="Disordered" evidence="2">
    <location>
        <begin position="1140"/>
        <end position="1162"/>
    </location>
</feature>
<feature type="domain" description="NACHT" evidence="4">
    <location>
        <begin position="720"/>
        <end position="854"/>
    </location>
</feature>
<feature type="region of interest" description="Disordered" evidence="2">
    <location>
        <begin position="1"/>
        <end position="24"/>
    </location>
</feature>
<dbReference type="Pfam" id="PF24883">
    <property type="entry name" value="NPHP3_N"/>
    <property type="match status" value="2"/>
</dbReference>
<dbReference type="PANTHER" id="PTHR10039:SF14">
    <property type="entry name" value="NACHT DOMAIN-CONTAINING PROTEIN"/>
    <property type="match status" value="1"/>
</dbReference>
<keyword evidence="6" id="KW-1185">Reference proteome</keyword>
<dbReference type="InterPro" id="IPR038765">
    <property type="entry name" value="Papain-like_cys_pep_sf"/>
</dbReference>
<evidence type="ECO:0000256" key="1">
    <source>
        <dbReference type="ARBA" id="ARBA00022737"/>
    </source>
</evidence>
<feature type="region of interest" description="Disordered" evidence="2">
    <location>
        <begin position="1477"/>
        <end position="1821"/>
    </location>
</feature>
<dbReference type="SUPFAM" id="SSF54001">
    <property type="entry name" value="Cysteine proteinases"/>
    <property type="match status" value="1"/>
</dbReference>
<feature type="domain" description="NACHT" evidence="4">
    <location>
        <begin position="117"/>
        <end position="251"/>
    </location>
</feature>
<dbReference type="PANTHER" id="PTHR10039">
    <property type="entry name" value="AMELOGENIN"/>
    <property type="match status" value="1"/>
</dbReference>
<organism evidence="5 6">
    <name type="scientific">Psilocybe cf. subviscida</name>
    <dbReference type="NCBI Taxonomy" id="2480587"/>
    <lineage>
        <taxon>Eukaryota</taxon>
        <taxon>Fungi</taxon>
        <taxon>Dikarya</taxon>
        <taxon>Basidiomycota</taxon>
        <taxon>Agaricomycotina</taxon>
        <taxon>Agaricomycetes</taxon>
        <taxon>Agaricomycetidae</taxon>
        <taxon>Agaricales</taxon>
        <taxon>Agaricineae</taxon>
        <taxon>Strophariaceae</taxon>
        <taxon>Psilocybe</taxon>
    </lineage>
</organism>
<feature type="compositionally biased region" description="Low complexity" evidence="2">
    <location>
        <begin position="1"/>
        <end position="23"/>
    </location>
</feature>
<feature type="compositionally biased region" description="Acidic residues" evidence="2">
    <location>
        <begin position="1435"/>
        <end position="1444"/>
    </location>
</feature>
<feature type="compositionally biased region" description="Basic residues" evidence="2">
    <location>
        <begin position="1141"/>
        <end position="1152"/>
    </location>
</feature>
<dbReference type="InterPro" id="IPR056884">
    <property type="entry name" value="NPHP3-like_N"/>
</dbReference>
<evidence type="ECO:0000256" key="2">
    <source>
        <dbReference type="SAM" id="MobiDB-lite"/>
    </source>
</evidence>
<feature type="region of interest" description="Disordered" evidence="2">
    <location>
        <begin position="1224"/>
        <end position="1265"/>
    </location>
</feature>
<feature type="compositionally biased region" description="Pro residues" evidence="2">
    <location>
        <begin position="1724"/>
        <end position="1738"/>
    </location>
</feature>
<dbReference type="OrthoDB" id="415023at2759"/>
<dbReference type="EMBL" id="JAACJJ010000002">
    <property type="protein sequence ID" value="KAF5329656.1"/>
    <property type="molecule type" value="Genomic_DNA"/>
</dbReference>
<dbReference type="CDD" id="cd22756">
    <property type="entry name" value="OTU_OTUD3-like"/>
    <property type="match status" value="1"/>
</dbReference>
<feature type="compositionally biased region" description="Polar residues" evidence="2">
    <location>
        <begin position="1560"/>
        <end position="1585"/>
    </location>
</feature>
<keyword evidence="1" id="KW-0677">Repeat</keyword>
<dbReference type="Gene3D" id="3.90.70.80">
    <property type="match status" value="1"/>
</dbReference>
<accession>A0A8H5BVA6</accession>
<dbReference type="Pfam" id="PF02338">
    <property type="entry name" value="OTU"/>
    <property type="match status" value="1"/>
</dbReference>
<name>A0A8H5BVA6_9AGAR</name>
<feature type="compositionally biased region" description="Acidic residues" evidence="2">
    <location>
        <begin position="1224"/>
        <end position="1233"/>
    </location>
</feature>
<reference evidence="5 6" key="1">
    <citation type="journal article" date="2020" name="ISME J.">
        <title>Uncovering the hidden diversity of litter-decomposition mechanisms in mushroom-forming fungi.</title>
        <authorList>
            <person name="Floudas D."/>
            <person name="Bentzer J."/>
            <person name="Ahren D."/>
            <person name="Johansson T."/>
            <person name="Persson P."/>
            <person name="Tunlid A."/>
        </authorList>
    </citation>
    <scope>NUCLEOTIDE SEQUENCE [LARGE SCALE GENOMIC DNA]</scope>
    <source>
        <strain evidence="5 6">CBS 101986</strain>
    </source>
</reference>
<dbReference type="PROSITE" id="PS50837">
    <property type="entry name" value="NACHT"/>
    <property type="match status" value="2"/>
</dbReference>
<dbReference type="InterPro" id="IPR007111">
    <property type="entry name" value="NACHT_NTPase"/>
</dbReference>
<protein>
    <recommendedName>
        <fullName evidence="7">OTU domain-containing protein</fullName>
    </recommendedName>
</protein>
<feature type="domain" description="OTU" evidence="3">
    <location>
        <begin position="1175"/>
        <end position="1479"/>
    </location>
</feature>
<feature type="compositionally biased region" description="Low complexity" evidence="2">
    <location>
        <begin position="1379"/>
        <end position="1392"/>
    </location>
</feature>
<dbReference type="InterPro" id="IPR027417">
    <property type="entry name" value="P-loop_NTPase"/>
</dbReference>
<sequence length="1836" mass="202163">MPTGTSPLSSSASRSRNNHPASSRHIRLNEANVSIFKNAQSPHIQDTTFNVGDTTNVYMSRDRTSDSLKNLQEEVAMNAILNAGGRADEVKCYPGTREEIIDLTERWMDGKGDGTAAMMWLSGPAGAGKSAIVQTIVERCKRRGVQAASFFFFRSDPTRSSARPLVATLLYQIFKFYPPARQAVATILADDPLLFYTSIQDQFDQLLSIPTQDIPLAPESPARRPIVLLIDGLDECDSETKTPQRQILQALDVLVMHNNSPFLVLVASRAEPQIMMAFKELASPVQPIFLDDQYKPEKDIRLFVTREFSRIKQSHHLAHTLSADWPLDEEIESIVKKSSGQFIFAATVMRYLANSSASPKLSLERTKGIMPIATNSPFAHLDAIYTYIFSQADDQEAIMNLLSAKLLIDPIRNTLRIPQLEPTLRAYNPTYSPEFIRSCISTLTAILQIDSGGDLYFFHASLPDFLMDKSRAGQYYVDISAFGAKILPVIWIKVPEIGNSDFTRVATSILSSLTAPTPDITQAFLTIWPAPAYFVSDFGPHSKEVLGTIHRLITVICDFSAQILSNAEFYQKELIYTHHSFFTVQHPHRELVRGLSHFIYALTSMPAIMRHPSFASSNCDTNLTSPRHRSSNEANASILKNAQSPHIQDASFYVGKTNNVYVSGDSASDPLRKLRDKVAMNAILNAGGRADDIMCYPGTREEVIRLIERWMDGEDGASPNMMWLSGPAGGGKSAIVQTIAERCKRRGVQTASFFFFRSDPTRSSARPLIATLLYQIFKFHSPARQAVATILADDPLLFDTSIQDQFDLLLSVPTQDIPKPLQSPARRPIALLIDGLDECDSEKKTPQRKILQALEHLVMQKNSPFIVLVASRAEPHITMAIKQLSSPVQSIFLDDQYQPGKDIRVFVTGEFGKIKSSHHLAHTLSDHWPSNKDIESIVTKSSGQFVYAATVMRYLAHSSASPKLSLERVKGIVPITANSPFAHLDSIYTYIFSQVDDQEAVMDILSMKLLIDTLKPRDSRVIAQDMLCAYNPIYSPEFLESCMSTLTAILQTNENNLILFHASIPDFLTDKSRARQYHVDIAAFGARILPAIWMKAPESESLAFFGMSLFSTLATQQIASWEYSQTWSLGVASKVDQTSRARVRSRTTRSSRGRLVTSDDNSNQQLSTQLSMLGLYAAPTIGDGNCLFRALSDQVHGSASLHAEVRKQVCDWIEAHGERYEGFVEVDEGDESDGDRRGKGKAKRKGKDGAEGDDGKEDAAAGPSKRLQAYLRRMRENGESTLCSPSPGSDYVEYFGVTLYGERDTSAVQPTLRGLADRTIGHVVSFFHDADYTLSFSLSLKLTATYGGHMELSAFAHMTRRNIKVVQPGLVYVIEWRAGEPSPSDSKPSEPSSPERRRSTRTPSVSGGTPRKPKSPVDDGQKVKTGHGYYVYEEVTSEEEDGEDEREHAEAEPRGQEDSGPTIYVAYHDWEHFSSIRNLRGPHSGLPNIRETPPQTEDVTSPEEIAREAAKEAEREKKRERERKGKERKEKASLKVKLKIPPNSATATPPPSVISADPRIQQSLLPEASISSRSASPFPASTQDSAAEDQRPMTPMKEPPSFSVSSDGSEHAHLRSHSRQPHLQGNTPRAQYRSPKRTFDESSASGGEDEGREKRSRVRLGSVSLTGGPAEENDTGRDSMELEADGGADTPGLSAPSSVASSADSVSSESSSELSSPPSSSSPSPAPEPIIVAPPTPKKPYGSHQGATPAGEKALTRRQRKALGLPKPRKLNNADMGSLPGGRVSAGKIIIPGGRWTGRPASPPGVAVAGGDAGDEEWRRNGTGRLDVRGFRELKI</sequence>
<gene>
    <name evidence="5" type="ORF">D9619_009192</name>
</gene>
<feature type="region of interest" description="Disordered" evidence="2">
    <location>
        <begin position="1379"/>
        <end position="1463"/>
    </location>
</feature>
<dbReference type="InterPro" id="IPR003323">
    <property type="entry name" value="OTU_dom"/>
</dbReference>
<feature type="compositionally biased region" description="Low complexity" evidence="2">
    <location>
        <begin position="1694"/>
        <end position="1723"/>
    </location>
</feature>
<evidence type="ECO:0000259" key="4">
    <source>
        <dbReference type="PROSITE" id="PS50837"/>
    </source>
</evidence>
<dbReference type="Proteomes" id="UP000567179">
    <property type="component" value="Unassembled WGS sequence"/>
</dbReference>
<dbReference type="Gene3D" id="3.40.50.300">
    <property type="entry name" value="P-loop containing nucleotide triphosphate hydrolases"/>
    <property type="match status" value="2"/>
</dbReference>